<comment type="subcellular location">
    <subcellularLocation>
        <location evidence="5">Cytoplasm</location>
    </subcellularLocation>
</comment>
<dbReference type="SUPFAM" id="SSF51735">
    <property type="entry name" value="NAD(P)-binding Rossmann-fold domains"/>
    <property type="match status" value="1"/>
</dbReference>
<evidence type="ECO:0000256" key="4">
    <source>
        <dbReference type="ARBA" id="ARBA00023002"/>
    </source>
</evidence>
<dbReference type="InterPro" id="IPR050085">
    <property type="entry name" value="AGPR"/>
</dbReference>
<gene>
    <name evidence="5" type="primary">argC</name>
    <name evidence="8" type="ORF">C1877_14540</name>
</gene>
<dbReference type="GO" id="GO:0005737">
    <property type="term" value="C:cytoplasm"/>
    <property type="evidence" value="ECO:0007669"/>
    <property type="project" value="UniProtKB-SubCell"/>
</dbReference>
<proteinExistence type="inferred from homology"/>
<dbReference type="InterPro" id="IPR058924">
    <property type="entry name" value="AGPR_dimerisation_dom"/>
</dbReference>
<dbReference type="Pfam" id="PF22698">
    <property type="entry name" value="Semialdhyde_dhC_1"/>
    <property type="match status" value="1"/>
</dbReference>
<dbReference type="RefSeq" id="WP_114569483.1">
    <property type="nucleotide sequence ID" value="NZ_CABMMS010000012.1"/>
</dbReference>
<evidence type="ECO:0000259" key="7">
    <source>
        <dbReference type="SMART" id="SM00859"/>
    </source>
</evidence>
<accession>A0A369LQ42</accession>
<dbReference type="GO" id="GO:0003942">
    <property type="term" value="F:N-acetyl-gamma-glutamyl-phosphate reductase activity"/>
    <property type="evidence" value="ECO:0007669"/>
    <property type="project" value="UniProtKB-UniRule"/>
</dbReference>
<dbReference type="CDD" id="cd17895">
    <property type="entry name" value="AGPR_1_N"/>
    <property type="match status" value="1"/>
</dbReference>
<dbReference type="Pfam" id="PF01118">
    <property type="entry name" value="Semialdhyde_dh"/>
    <property type="match status" value="1"/>
</dbReference>
<dbReference type="OrthoDB" id="9801289at2"/>
<dbReference type="SUPFAM" id="SSF55347">
    <property type="entry name" value="Glyceraldehyde-3-phosphate dehydrogenase-like, C-terminal domain"/>
    <property type="match status" value="1"/>
</dbReference>
<name>A0A369LQ42_9ACTN</name>
<dbReference type="GeneID" id="97353144"/>
<dbReference type="InterPro" id="IPR023013">
    <property type="entry name" value="AGPR_AS"/>
</dbReference>
<dbReference type="Proteomes" id="UP000254000">
    <property type="component" value="Unassembled WGS sequence"/>
</dbReference>
<comment type="pathway">
    <text evidence="5">Amino-acid biosynthesis; L-arginine biosynthesis; N(2)-acetyl-L-ornithine from L-glutamate: step 3/4.</text>
</comment>
<dbReference type="GO" id="GO:0070401">
    <property type="term" value="F:NADP+ binding"/>
    <property type="evidence" value="ECO:0007669"/>
    <property type="project" value="InterPro"/>
</dbReference>
<evidence type="ECO:0000313" key="8">
    <source>
        <dbReference type="EMBL" id="RDB61673.1"/>
    </source>
</evidence>
<dbReference type="InterPro" id="IPR000706">
    <property type="entry name" value="AGPR_type-1"/>
</dbReference>
<dbReference type="PROSITE" id="PS01224">
    <property type="entry name" value="ARGC"/>
    <property type="match status" value="1"/>
</dbReference>
<keyword evidence="3 5" id="KW-0521">NADP</keyword>
<dbReference type="EC" id="1.2.1.38" evidence="5"/>
<reference evidence="8 9" key="1">
    <citation type="journal article" date="2018" name="Elife">
        <title>Discovery and characterization of a prevalent human gut bacterial enzyme sufficient for the inactivation of a family of plant toxins.</title>
        <authorList>
            <person name="Koppel N."/>
            <person name="Bisanz J.E."/>
            <person name="Pandelia M.E."/>
            <person name="Turnbaugh P.J."/>
            <person name="Balskus E.P."/>
        </authorList>
    </citation>
    <scope>NUCLEOTIDE SEQUENCE [LARGE SCALE GENOMIC DNA]</scope>
    <source>
        <strain evidence="8 9">3C</strain>
    </source>
</reference>
<evidence type="ECO:0000313" key="9">
    <source>
        <dbReference type="Proteomes" id="UP000254000"/>
    </source>
</evidence>
<dbReference type="PANTHER" id="PTHR32338">
    <property type="entry name" value="N-ACETYL-GAMMA-GLUTAMYL-PHOSPHATE REDUCTASE, CHLOROPLASTIC-RELATED-RELATED"/>
    <property type="match status" value="1"/>
</dbReference>
<comment type="catalytic activity">
    <reaction evidence="5">
        <text>N-acetyl-L-glutamate 5-semialdehyde + phosphate + NADP(+) = N-acetyl-L-glutamyl 5-phosphate + NADPH + H(+)</text>
        <dbReference type="Rhea" id="RHEA:21588"/>
        <dbReference type="ChEBI" id="CHEBI:15378"/>
        <dbReference type="ChEBI" id="CHEBI:29123"/>
        <dbReference type="ChEBI" id="CHEBI:43474"/>
        <dbReference type="ChEBI" id="CHEBI:57783"/>
        <dbReference type="ChEBI" id="CHEBI:57936"/>
        <dbReference type="ChEBI" id="CHEBI:58349"/>
        <dbReference type="EC" id="1.2.1.38"/>
    </reaction>
</comment>
<dbReference type="SMART" id="SM00859">
    <property type="entry name" value="Semialdhyde_dh"/>
    <property type="match status" value="1"/>
</dbReference>
<keyword evidence="2 5" id="KW-0028">Amino-acid biosynthesis</keyword>
<dbReference type="InterPro" id="IPR000534">
    <property type="entry name" value="Semialdehyde_DH_NAD-bd"/>
</dbReference>
<dbReference type="NCBIfam" id="TIGR01850">
    <property type="entry name" value="argC"/>
    <property type="match status" value="1"/>
</dbReference>
<feature type="active site" evidence="5 6">
    <location>
        <position position="159"/>
    </location>
</feature>
<dbReference type="Gene3D" id="3.30.360.10">
    <property type="entry name" value="Dihydrodipicolinate Reductase, domain 2"/>
    <property type="match status" value="1"/>
</dbReference>
<dbReference type="HAMAP" id="MF_00150">
    <property type="entry name" value="ArgC_type1"/>
    <property type="match status" value="1"/>
</dbReference>
<dbReference type="Gene3D" id="3.40.50.720">
    <property type="entry name" value="NAD(P)-binding Rossmann-like Domain"/>
    <property type="match status" value="1"/>
</dbReference>
<dbReference type="CDD" id="cd23934">
    <property type="entry name" value="AGPR_1_C"/>
    <property type="match status" value="1"/>
</dbReference>
<keyword evidence="9" id="KW-1185">Reference proteome</keyword>
<comment type="function">
    <text evidence="5">Catalyzes the NADPH-dependent reduction of N-acetyl-5-glutamyl phosphate to yield N-acetyl-L-glutamate 5-semialdehyde.</text>
</comment>
<evidence type="ECO:0000256" key="2">
    <source>
        <dbReference type="ARBA" id="ARBA00022605"/>
    </source>
</evidence>
<evidence type="ECO:0000256" key="1">
    <source>
        <dbReference type="ARBA" id="ARBA00022571"/>
    </source>
</evidence>
<dbReference type="PANTHER" id="PTHR32338:SF10">
    <property type="entry name" value="N-ACETYL-GAMMA-GLUTAMYL-PHOSPHATE REDUCTASE, CHLOROPLASTIC-RELATED"/>
    <property type="match status" value="1"/>
</dbReference>
<evidence type="ECO:0000256" key="6">
    <source>
        <dbReference type="PROSITE-ProRule" id="PRU10010"/>
    </source>
</evidence>
<evidence type="ECO:0000256" key="3">
    <source>
        <dbReference type="ARBA" id="ARBA00022857"/>
    </source>
</evidence>
<comment type="similarity">
    <text evidence="5">Belongs to the NAGSA dehydrogenase family. Type 1 subfamily.</text>
</comment>
<keyword evidence="4 5" id="KW-0560">Oxidoreductase</keyword>
<dbReference type="GO" id="GO:0051287">
    <property type="term" value="F:NAD binding"/>
    <property type="evidence" value="ECO:0007669"/>
    <property type="project" value="InterPro"/>
</dbReference>
<keyword evidence="1 5" id="KW-0055">Arginine biosynthesis</keyword>
<dbReference type="GO" id="GO:0006526">
    <property type="term" value="P:L-arginine biosynthetic process"/>
    <property type="evidence" value="ECO:0007669"/>
    <property type="project" value="UniProtKB-UniRule"/>
</dbReference>
<dbReference type="UniPathway" id="UPA00068">
    <property type="reaction ID" value="UER00108"/>
</dbReference>
<feature type="domain" description="Semialdehyde dehydrogenase NAD-binding" evidence="7">
    <location>
        <begin position="4"/>
        <end position="142"/>
    </location>
</feature>
<dbReference type="InterPro" id="IPR036291">
    <property type="entry name" value="NAD(P)-bd_dom_sf"/>
</dbReference>
<organism evidence="8 9">
    <name type="scientific">Gordonibacter pamelaeae</name>
    <dbReference type="NCBI Taxonomy" id="471189"/>
    <lineage>
        <taxon>Bacteria</taxon>
        <taxon>Bacillati</taxon>
        <taxon>Actinomycetota</taxon>
        <taxon>Coriobacteriia</taxon>
        <taxon>Eggerthellales</taxon>
        <taxon>Eggerthellaceae</taxon>
        <taxon>Gordonibacter</taxon>
    </lineage>
</organism>
<comment type="caution">
    <text evidence="8">The sequence shown here is derived from an EMBL/GenBank/DDBJ whole genome shotgun (WGS) entry which is preliminary data.</text>
</comment>
<sequence>MAIKTGIVGAAGFAGIELVRLVLRHPDLELAVATSNELAGTRVDAEYPGFAGATDLAFATHDDPALAACELVFLAVPHTAALAMAPRLVAGGATVIDLSADFRLKDPAVYEQWYNTPHTACDLLARAAFGLPELFPDDLARAARARANGEPALVACAGCYPTATSLAAAPAIRVGFAAPSGTVVVDAISGVTGAGKKATARTHFCFADENLEAYGVGTHRHTPEIEQILGIAGQGRLVFTPHLAPLNRGLLSTANIPLAPDAPDDAAFYIDQYRAFYRESPFVHVLDAGSLPKTSSVAGTNNAHIGLAVNAPARMLVAVCAIDNLGKGAAAQAVQCANIVCGLPERRGFDAVAVPV</sequence>
<dbReference type="EMBL" id="PPTS01000012">
    <property type="protein sequence ID" value="RDB61673.1"/>
    <property type="molecule type" value="Genomic_DNA"/>
</dbReference>
<protein>
    <recommendedName>
        <fullName evidence="5">N-acetyl-gamma-glutamyl-phosphate reductase</fullName>
        <shortName evidence="5">AGPR</shortName>
        <ecNumber evidence="5">1.2.1.38</ecNumber>
    </recommendedName>
    <alternativeName>
        <fullName evidence="5">N-acetyl-glutamate semialdehyde dehydrogenase</fullName>
        <shortName evidence="5">NAGSA dehydrogenase</shortName>
    </alternativeName>
</protein>
<keyword evidence="5" id="KW-0963">Cytoplasm</keyword>
<evidence type="ECO:0000256" key="5">
    <source>
        <dbReference type="HAMAP-Rule" id="MF_00150"/>
    </source>
</evidence>
<dbReference type="AlphaFoldDB" id="A0A369LQ42"/>